<feature type="non-terminal residue" evidence="1">
    <location>
        <position position="115"/>
    </location>
</feature>
<organism evidence="1">
    <name type="scientific">marine metagenome</name>
    <dbReference type="NCBI Taxonomy" id="408172"/>
    <lineage>
        <taxon>unclassified sequences</taxon>
        <taxon>metagenomes</taxon>
        <taxon>ecological metagenomes</taxon>
    </lineage>
</organism>
<dbReference type="EMBL" id="UINC01077040">
    <property type="protein sequence ID" value="SVC16783.1"/>
    <property type="molecule type" value="Genomic_DNA"/>
</dbReference>
<accession>A0A382JZS7</accession>
<evidence type="ECO:0008006" key="2">
    <source>
        <dbReference type="Google" id="ProtNLM"/>
    </source>
</evidence>
<proteinExistence type="predicted"/>
<reference evidence="1" key="1">
    <citation type="submission" date="2018-05" db="EMBL/GenBank/DDBJ databases">
        <authorList>
            <person name="Lanie J.A."/>
            <person name="Ng W.-L."/>
            <person name="Kazmierczak K.M."/>
            <person name="Andrzejewski T.M."/>
            <person name="Davidsen T.M."/>
            <person name="Wayne K.J."/>
            <person name="Tettelin H."/>
            <person name="Glass J.I."/>
            <person name="Rusch D."/>
            <person name="Podicherti R."/>
            <person name="Tsui H.-C.T."/>
            <person name="Winkler M.E."/>
        </authorList>
    </citation>
    <scope>NUCLEOTIDE SEQUENCE</scope>
</reference>
<protein>
    <recommendedName>
        <fullName evidence="2">Dockerin domain-containing protein</fullName>
    </recommendedName>
</protein>
<dbReference type="InterPro" id="IPR018247">
    <property type="entry name" value="EF_Hand_1_Ca_BS"/>
</dbReference>
<gene>
    <name evidence="1" type="ORF">METZ01_LOCUS269637</name>
</gene>
<dbReference type="PROSITE" id="PS00018">
    <property type="entry name" value="EF_HAND_1"/>
    <property type="match status" value="1"/>
</dbReference>
<dbReference type="AlphaFoldDB" id="A0A382JZS7"/>
<name>A0A382JZS7_9ZZZZ</name>
<sequence>MFKRIILFLFFLDFNWGQCDPNNDGQLNEMDIIENVNCIIDNCFDGSQCDFNSDGYLDIFDICATVDCIQSGCWQSEDLSSLHSSINLIDIPEGTFTMGETEADYQGPPGSYDAY</sequence>
<evidence type="ECO:0000313" key="1">
    <source>
        <dbReference type="EMBL" id="SVC16783.1"/>
    </source>
</evidence>